<dbReference type="PANTHER" id="PTHR21497">
    <property type="entry name" value="UBIQUITIN LIGASE E3 ALPHA-RELATED"/>
    <property type="match status" value="1"/>
</dbReference>
<feature type="region of interest" description="Disordered" evidence="2">
    <location>
        <begin position="604"/>
        <end position="642"/>
    </location>
</feature>
<dbReference type="GO" id="GO:0061630">
    <property type="term" value="F:ubiquitin protein ligase activity"/>
    <property type="evidence" value="ECO:0007669"/>
    <property type="project" value="UniProtKB-UniRule"/>
</dbReference>
<feature type="compositionally biased region" description="Low complexity" evidence="2">
    <location>
        <begin position="221"/>
        <end position="239"/>
    </location>
</feature>
<accession>A0A7S1FYU0</accession>
<dbReference type="InterPro" id="IPR055194">
    <property type="entry name" value="UBR1-like_WH"/>
</dbReference>
<feature type="compositionally biased region" description="Basic and acidic residues" evidence="2">
    <location>
        <begin position="208"/>
        <end position="220"/>
    </location>
</feature>
<feature type="region of interest" description="Disordered" evidence="2">
    <location>
        <begin position="991"/>
        <end position="1014"/>
    </location>
</feature>
<protein>
    <recommendedName>
        <fullName evidence="1">E3 ubiquitin-protein ligase</fullName>
        <ecNumber evidence="1">2.3.2.27</ecNumber>
    </recommendedName>
</protein>
<keyword evidence="1" id="KW-0479">Metal-binding</keyword>
<dbReference type="InterPro" id="IPR039164">
    <property type="entry name" value="UBR1-like"/>
</dbReference>
<feature type="domain" description="E3 ubiquitin-protein ligase UBR1-like winged-helix" evidence="4">
    <location>
        <begin position="700"/>
        <end position="797"/>
    </location>
</feature>
<keyword evidence="1" id="KW-0808">Transferase</keyword>
<comment type="pathway">
    <text evidence="1">Protein modification; protein ubiquitination.</text>
</comment>
<comment type="similarity">
    <text evidence="1">Belongs to the E3 ubiquitin-protein ligase UBR1-like family.</text>
</comment>
<evidence type="ECO:0000256" key="1">
    <source>
        <dbReference type="RuleBase" id="RU366018"/>
    </source>
</evidence>
<dbReference type="CDD" id="cd16482">
    <property type="entry name" value="RING-H2_UBR1-like"/>
    <property type="match status" value="1"/>
</dbReference>
<comment type="catalytic activity">
    <reaction evidence="1">
        <text>S-ubiquitinyl-[E2 ubiquitin-conjugating enzyme]-L-cysteine + [acceptor protein]-L-lysine = [E2 ubiquitin-conjugating enzyme]-L-cysteine + N(6)-ubiquitinyl-[acceptor protein]-L-lysine.</text>
        <dbReference type="EC" id="2.3.2.27"/>
    </reaction>
</comment>
<evidence type="ECO:0000313" key="5">
    <source>
        <dbReference type="EMBL" id="CAD8896939.1"/>
    </source>
</evidence>
<proteinExistence type="inferred from homology"/>
<dbReference type="GO" id="GO:0016567">
    <property type="term" value="P:protein ubiquitination"/>
    <property type="evidence" value="ECO:0007669"/>
    <property type="project" value="UniProtKB-UniRule"/>
</dbReference>
<dbReference type="UniPathway" id="UPA00143"/>
<feature type="region of interest" description="Disordered" evidence="2">
    <location>
        <begin position="1326"/>
        <end position="1345"/>
    </location>
</feature>
<dbReference type="GO" id="GO:0008270">
    <property type="term" value="F:zinc ion binding"/>
    <property type="evidence" value="ECO:0007669"/>
    <property type="project" value="UniProtKB-UniRule"/>
</dbReference>
<dbReference type="GO" id="GO:0000151">
    <property type="term" value="C:ubiquitin ligase complex"/>
    <property type="evidence" value="ECO:0007669"/>
    <property type="project" value="TreeGrafter"/>
</dbReference>
<gene>
    <name evidence="5" type="ORF">CHYS00102_LOCUS24153</name>
</gene>
<keyword evidence="1" id="KW-0863">Zinc-finger</keyword>
<dbReference type="PANTHER" id="PTHR21497:SF24">
    <property type="entry name" value="E3 UBIQUITIN-PROTEIN LIGASE UBR1"/>
    <property type="match status" value="1"/>
</dbReference>
<dbReference type="EMBL" id="HBFR01033123">
    <property type="protein sequence ID" value="CAD8896939.1"/>
    <property type="molecule type" value="Transcribed_RNA"/>
</dbReference>
<feature type="compositionally biased region" description="Basic and acidic residues" evidence="2">
    <location>
        <begin position="615"/>
        <end position="637"/>
    </location>
</feature>
<evidence type="ECO:0000256" key="2">
    <source>
        <dbReference type="SAM" id="MobiDB-lite"/>
    </source>
</evidence>
<keyword evidence="1" id="KW-0833">Ubl conjugation pathway</keyword>
<dbReference type="GO" id="GO:0071596">
    <property type="term" value="P:ubiquitin-dependent protein catabolic process via the N-end rule pathway"/>
    <property type="evidence" value="ECO:0007669"/>
    <property type="project" value="UniProtKB-UniRule"/>
</dbReference>
<sequence>MALGAAEQRGHLPSVEEVDERIGGIVWEEWVKPLSRHFSNSRRLPISIKTHRQLLEERKCSALLGWVSALSSSCDALCGQTCGAIDKNAHLVPLLRSDLRMGRDGIAGRWHGLLLTLLATPAFKSALAEAYTETYGQVTDEYARGVGISEYSSYTLSVQFLNRQTYVKDLVRKGSLLHTLSASLLHTLSIAAVPVPQKETVANSDDGGNEHPAEQEEEHPPITSTSFPSSSSTPVSSPTDADLSHRQPLDLSHPVMTNRRYSPVISDLKCVLNVVGIARVYSSKCLDPWLAVLRRAQEMDPQKWIGLKGIHVIEEPKGWIFAFNAGISLSSLFEKILAWEDNDDSSPIDPSQLFRMDEVTWRTLLGVHAWFRSVQHRYSPVLRPPPRRKIRFPPSTRAAEAKRAEPSRTLPLSTVAADHGTLVAMPALPLGQSAAFSFHLLLHHFFVACLRELLRREDAVIPQLLARIAGTTADGPENWGGGELAHLCRSIPTVFIGLMEFPVLALSRAAQIRAGLWKRNGHCMYDQCMNYAEPPFCKMFRDADLFLVQFAALGYSHGESSAAYLINLLLHRFGIFSWIGLTCAPDVYTQEYLNGIESNLFPSVDHDNTVNNEKSNSDKNDDADGKNDDTDGDENTHCETWVPDDDVCKDMPGIQLPSSHSPARDTHEHTRLLEEFLHLVIIFITELPVPSHPSHITARLRREVLHRLTSGPCTHSELAEVHHVLSQSENVTLQRNTSPPTLNGGGTLESILKVVAERRPSKGLEPDRFQLLPHLWEEYDPAFWHVTTRSHQVASDARPKYPGKARSWAPQPPVAHPSFCRLRKDVTADASWLAVVFRTVHVHCAQDLGESFFRSDAYSKDAWSETALARAVHLLTLGWYAWSDEDADRDNGGGTGPGSVFSDPKGPANACPSLQDWIETVFLSLPSKIMSNDNSLYQYQECLLLLLNRLAQEGGAKGFAVQDVALRSGALFLVQSVARVSEKAKFLLSPPFDDTATESPAAQKSDTGKRAGDFARRRKEAMERAMRDSNRRIKAFADLIRDFSDEDDGEDDLSERDAKIVPVAADTSMAVVGRRPQDLLQNRPRCFICNEDDAFPAANTSSPMCPDATSNPGPKAGNVVAPHGALALVCHLQASSVLHPVNSSAHVGAHVSLCGHAVHSVCFDTYFASVVQRGPAASGGDRNASLEVSRGEFNCPMCKRLSNGLLPYVDAYSGWLDCEEEKMPAAQNDIPQQNGDLNHDQGVLSNCLESFRKPSLPEIPNTDISSDIQFCVDSQDGQEHFGSSASPENPLSGTDKYRMLPYSAGRDSLVSSWETSMRNPLIPQNSFPAVTSLDTTPRPAENSGRNGDGCSVWMLFMNRLCEVVGRANEKRLEDEVEDTPDAPVVAHLHDQRQYQEFRHYASELAAYTAHRALGNTGASGIVVATDQSLEWPNCVSNQWISQEMQDMFAGEQLFSKLLESVQSFTYSCCAEAANIRRIYSTYLSTTNSTDSTAESSQNICGGVQQFRAGGKLIVMKQSSTADKELFCFEGCLGKLRYYGLCLAAAAAPCSDLMVQMVFFPECAAMARNCQESSPKVSKDGMLPPEGITMNKPQRAPIVYPILFGHVLSLTTAAMTASSGRRREYLIKNKCRQNCQAGVREHAFQDHINVIQLGFMARVLQVLFEKMDWESQLEQPDRRRRANVIHMVDEVISSNNIPDNGWDSDGWFFNCCHLVRRALENCEDVTEDEFVFDEKEIDEIKTQFREDCACACLEGEIFLSDIAVILQILEPGFRSDFAAHQVPDHEKSTLEIISNWLGIHTFSTAFSSKNIFDVIQSWYLDALNASNKKKMGSLEKLLSCPISFRPNAWSTQDLNKHSLHEDSNYTPCKKVDVSDMDSPNRFPAKSPISIPSPNIAPKGTVPLIGYTTNCSLKLDLKDTPHLLELPTSYTDFYAELSRLSPHTEQTSLCLVCGKVLNAGGKGECTNHAVKCGAGSGLFFLLQDCVGLIIHDSKAAYVHSPYVDSHGETPQFRGRPLNLDLDRYRILEEMWHSHQIKQKVITERANARQVIISNYY</sequence>
<feature type="region of interest" description="Disordered" evidence="2">
    <location>
        <begin position="200"/>
        <end position="249"/>
    </location>
</feature>
<organism evidence="5">
    <name type="scientific">Corethron hystrix</name>
    <dbReference type="NCBI Taxonomy" id="216773"/>
    <lineage>
        <taxon>Eukaryota</taxon>
        <taxon>Sar</taxon>
        <taxon>Stramenopiles</taxon>
        <taxon>Ochrophyta</taxon>
        <taxon>Bacillariophyta</taxon>
        <taxon>Coscinodiscophyceae</taxon>
        <taxon>Corethrophycidae</taxon>
        <taxon>Corethrales</taxon>
        <taxon>Corethraceae</taxon>
        <taxon>Corethron</taxon>
    </lineage>
</organism>
<feature type="domain" description="E3 ubiquitin-protein ligase UBR-like C-terminal" evidence="3">
    <location>
        <begin position="1644"/>
        <end position="2030"/>
    </location>
</feature>
<reference evidence="5" key="1">
    <citation type="submission" date="2021-01" db="EMBL/GenBank/DDBJ databases">
        <authorList>
            <person name="Corre E."/>
            <person name="Pelletier E."/>
            <person name="Niang G."/>
            <person name="Scheremetjew M."/>
            <person name="Finn R."/>
            <person name="Kale V."/>
            <person name="Holt S."/>
            <person name="Cochrane G."/>
            <person name="Meng A."/>
            <person name="Brown T."/>
            <person name="Cohen L."/>
        </authorList>
    </citation>
    <scope>NUCLEOTIDE SEQUENCE</scope>
    <source>
        <strain evidence="5">308</strain>
    </source>
</reference>
<comment type="function">
    <text evidence="1">Ubiquitin ligase protein which is a component of the N-end rule pathway. Recognizes and binds to proteins bearing specific N-terminal residues that are destabilizing according to the N-end rule, leading to their ubiquitination and subsequent degradation.</text>
</comment>
<dbReference type="Pfam" id="PF22960">
    <property type="entry name" value="WHD_UBR1"/>
    <property type="match status" value="1"/>
</dbReference>
<dbReference type="Pfam" id="PF18995">
    <property type="entry name" value="PRT6_C"/>
    <property type="match status" value="1"/>
</dbReference>
<dbReference type="GO" id="GO:0005737">
    <property type="term" value="C:cytoplasm"/>
    <property type="evidence" value="ECO:0007669"/>
    <property type="project" value="TreeGrafter"/>
</dbReference>
<evidence type="ECO:0000259" key="4">
    <source>
        <dbReference type="Pfam" id="PF22960"/>
    </source>
</evidence>
<name>A0A7S1FYU0_9STRA</name>
<feature type="compositionally biased region" description="Polar residues" evidence="2">
    <location>
        <begin position="1326"/>
        <end position="1335"/>
    </location>
</feature>
<dbReference type="InterPro" id="IPR044046">
    <property type="entry name" value="E3_ligase_UBR-like_C"/>
</dbReference>
<keyword evidence="1" id="KW-0862">Zinc</keyword>
<dbReference type="EC" id="2.3.2.27" evidence="1"/>
<evidence type="ECO:0000259" key="3">
    <source>
        <dbReference type="Pfam" id="PF18995"/>
    </source>
</evidence>